<feature type="region of interest" description="Disordered" evidence="1">
    <location>
        <begin position="1"/>
        <end position="45"/>
    </location>
</feature>
<dbReference type="GeneID" id="59286106"/>
<evidence type="ECO:0000256" key="1">
    <source>
        <dbReference type="SAM" id="MobiDB-lite"/>
    </source>
</evidence>
<dbReference type="Proteomes" id="UP000578531">
    <property type="component" value="Unassembled WGS sequence"/>
</dbReference>
<evidence type="ECO:0000313" key="3">
    <source>
        <dbReference type="Proteomes" id="UP000578531"/>
    </source>
</evidence>
<keyword evidence="3" id="KW-1185">Reference proteome</keyword>
<dbReference type="EMBL" id="JACCJC010000014">
    <property type="protein sequence ID" value="KAF6237551.1"/>
    <property type="molecule type" value="Genomic_DNA"/>
</dbReference>
<sequence length="86" mass="9942">MRLNRSEFAGLDERHADLERTDKADTASRKLQIKNTRDTKGHEGERKRFAEEMLLNEQVEKLNFVLKSGKEKAESGKIRVEGRASR</sequence>
<dbReference type="RefSeq" id="XP_037166875.1">
    <property type="nucleotide sequence ID" value="XM_037306365.1"/>
</dbReference>
<organism evidence="2 3">
    <name type="scientific">Letharia columbiana</name>
    <dbReference type="NCBI Taxonomy" id="112416"/>
    <lineage>
        <taxon>Eukaryota</taxon>
        <taxon>Fungi</taxon>
        <taxon>Dikarya</taxon>
        <taxon>Ascomycota</taxon>
        <taxon>Pezizomycotina</taxon>
        <taxon>Lecanoromycetes</taxon>
        <taxon>OSLEUM clade</taxon>
        <taxon>Lecanoromycetidae</taxon>
        <taxon>Lecanorales</taxon>
        <taxon>Lecanorineae</taxon>
        <taxon>Parmeliaceae</taxon>
        <taxon>Letharia</taxon>
    </lineage>
</organism>
<protein>
    <submittedName>
        <fullName evidence="2">Uncharacterized protein</fullName>
    </submittedName>
</protein>
<feature type="compositionally biased region" description="Basic and acidic residues" evidence="1">
    <location>
        <begin position="11"/>
        <end position="28"/>
    </location>
</feature>
<gene>
    <name evidence="2" type="ORF">HO173_004441</name>
</gene>
<feature type="compositionally biased region" description="Basic and acidic residues" evidence="1">
    <location>
        <begin position="35"/>
        <end position="45"/>
    </location>
</feature>
<evidence type="ECO:0000313" key="2">
    <source>
        <dbReference type="EMBL" id="KAF6237551.1"/>
    </source>
</evidence>
<accession>A0A8H6FZ70</accession>
<proteinExistence type="predicted"/>
<comment type="caution">
    <text evidence="2">The sequence shown here is derived from an EMBL/GenBank/DDBJ whole genome shotgun (WGS) entry which is preliminary data.</text>
</comment>
<reference evidence="2 3" key="1">
    <citation type="journal article" date="2020" name="Genomics">
        <title>Complete, high-quality genomes from long-read metagenomic sequencing of two wolf lichen thalli reveals enigmatic genome architecture.</title>
        <authorList>
            <person name="McKenzie S.K."/>
            <person name="Walston R.F."/>
            <person name="Allen J.L."/>
        </authorList>
    </citation>
    <scope>NUCLEOTIDE SEQUENCE [LARGE SCALE GENOMIC DNA]</scope>
    <source>
        <strain evidence="2">WasteWater2</strain>
    </source>
</reference>
<dbReference type="AlphaFoldDB" id="A0A8H6FZ70"/>
<name>A0A8H6FZ70_9LECA</name>